<keyword evidence="2" id="KW-0282">Flagellum</keyword>
<dbReference type="InterPro" id="IPR019301">
    <property type="entry name" value="Flagellar_prot_FlgJ_N"/>
</dbReference>
<reference evidence="2 3" key="1">
    <citation type="submission" date="2016-10" db="EMBL/GenBank/DDBJ databases">
        <authorList>
            <person name="de Groot N.N."/>
        </authorList>
    </citation>
    <scope>NUCLEOTIDE SEQUENCE [LARGE SCALE GENOMIC DNA]</scope>
    <source>
        <strain evidence="2 3">DSM 2179</strain>
    </source>
</reference>
<evidence type="ECO:0000259" key="1">
    <source>
        <dbReference type="Pfam" id="PF10135"/>
    </source>
</evidence>
<dbReference type="AlphaFoldDB" id="A0A1H6U269"/>
<evidence type="ECO:0000313" key="2">
    <source>
        <dbReference type="EMBL" id="SEI82052.1"/>
    </source>
</evidence>
<protein>
    <submittedName>
        <fullName evidence="2">Flagellar protein FlgJ</fullName>
    </submittedName>
</protein>
<gene>
    <name evidence="2" type="ORF">SAMN05660742_101145</name>
</gene>
<dbReference type="Proteomes" id="UP000199662">
    <property type="component" value="Unassembled WGS sequence"/>
</dbReference>
<feature type="domain" description="Flagellar protein FlgJ N-terminal" evidence="1">
    <location>
        <begin position="67"/>
        <end position="113"/>
    </location>
</feature>
<proteinExistence type="predicted"/>
<dbReference type="Pfam" id="PF10135">
    <property type="entry name" value="Rod-binding"/>
    <property type="match status" value="1"/>
</dbReference>
<dbReference type="RefSeq" id="WP_091828376.1">
    <property type="nucleotide sequence ID" value="NZ_FNZK01000001.1"/>
</dbReference>
<keyword evidence="3" id="KW-1185">Reference proteome</keyword>
<keyword evidence="2" id="KW-0969">Cilium</keyword>
<keyword evidence="2" id="KW-0966">Cell projection</keyword>
<evidence type="ECO:0000313" key="3">
    <source>
        <dbReference type="Proteomes" id="UP000199662"/>
    </source>
</evidence>
<organism evidence="2 3">
    <name type="scientific">Propionispira arboris</name>
    <dbReference type="NCBI Taxonomy" id="84035"/>
    <lineage>
        <taxon>Bacteria</taxon>
        <taxon>Bacillati</taxon>
        <taxon>Bacillota</taxon>
        <taxon>Negativicutes</taxon>
        <taxon>Selenomonadales</taxon>
        <taxon>Selenomonadaceae</taxon>
        <taxon>Propionispira</taxon>
    </lineage>
</organism>
<accession>A0A1H6U269</accession>
<dbReference type="STRING" id="84035.SAMN05660742_101145"/>
<dbReference type="EMBL" id="FNZK01000001">
    <property type="protein sequence ID" value="SEI82052.1"/>
    <property type="molecule type" value="Genomic_DNA"/>
</dbReference>
<sequence length="119" mass="13184">MQINGISAQSGFNSFQSAQTVAEDTTFSDQLKKAQTQVTTAAKDDKKLRDTCKDFEAMYLNLMYTKMRETVPDNPLFGSSNGEKIMQSMMDTELTKQMANAGGVGLADMMYKQLSLSNK</sequence>
<name>A0A1H6U269_9FIRM</name>